<keyword evidence="2" id="KW-1185">Reference proteome</keyword>
<protein>
    <submittedName>
        <fullName evidence="1">Uncharacterized protein</fullName>
    </submittedName>
</protein>
<dbReference type="EMBL" id="ML208308">
    <property type="protein sequence ID" value="TFK70722.1"/>
    <property type="molecule type" value="Genomic_DNA"/>
</dbReference>
<gene>
    <name evidence="1" type="ORF">BDN72DRAFT_896177</name>
</gene>
<evidence type="ECO:0000313" key="2">
    <source>
        <dbReference type="Proteomes" id="UP000308600"/>
    </source>
</evidence>
<reference evidence="1 2" key="1">
    <citation type="journal article" date="2019" name="Nat. Ecol. Evol.">
        <title>Megaphylogeny resolves global patterns of mushroom evolution.</title>
        <authorList>
            <person name="Varga T."/>
            <person name="Krizsan K."/>
            <person name="Foldi C."/>
            <person name="Dima B."/>
            <person name="Sanchez-Garcia M."/>
            <person name="Sanchez-Ramirez S."/>
            <person name="Szollosi G.J."/>
            <person name="Szarkandi J.G."/>
            <person name="Papp V."/>
            <person name="Albert L."/>
            <person name="Andreopoulos W."/>
            <person name="Angelini C."/>
            <person name="Antonin V."/>
            <person name="Barry K.W."/>
            <person name="Bougher N.L."/>
            <person name="Buchanan P."/>
            <person name="Buyck B."/>
            <person name="Bense V."/>
            <person name="Catcheside P."/>
            <person name="Chovatia M."/>
            <person name="Cooper J."/>
            <person name="Damon W."/>
            <person name="Desjardin D."/>
            <person name="Finy P."/>
            <person name="Geml J."/>
            <person name="Haridas S."/>
            <person name="Hughes K."/>
            <person name="Justo A."/>
            <person name="Karasinski D."/>
            <person name="Kautmanova I."/>
            <person name="Kiss B."/>
            <person name="Kocsube S."/>
            <person name="Kotiranta H."/>
            <person name="LaButti K.M."/>
            <person name="Lechner B.E."/>
            <person name="Liimatainen K."/>
            <person name="Lipzen A."/>
            <person name="Lukacs Z."/>
            <person name="Mihaltcheva S."/>
            <person name="Morgado L.N."/>
            <person name="Niskanen T."/>
            <person name="Noordeloos M.E."/>
            <person name="Ohm R.A."/>
            <person name="Ortiz-Santana B."/>
            <person name="Ovrebo C."/>
            <person name="Racz N."/>
            <person name="Riley R."/>
            <person name="Savchenko A."/>
            <person name="Shiryaev A."/>
            <person name="Soop K."/>
            <person name="Spirin V."/>
            <person name="Szebenyi C."/>
            <person name="Tomsovsky M."/>
            <person name="Tulloss R.E."/>
            <person name="Uehling J."/>
            <person name="Grigoriev I.V."/>
            <person name="Vagvolgyi C."/>
            <person name="Papp T."/>
            <person name="Martin F.M."/>
            <person name="Miettinen O."/>
            <person name="Hibbett D.S."/>
            <person name="Nagy L.G."/>
        </authorList>
    </citation>
    <scope>NUCLEOTIDE SEQUENCE [LARGE SCALE GENOMIC DNA]</scope>
    <source>
        <strain evidence="1 2">NL-1719</strain>
    </source>
</reference>
<evidence type="ECO:0000313" key="1">
    <source>
        <dbReference type="EMBL" id="TFK70722.1"/>
    </source>
</evidence>
<dbReference type="Proteomes" id="UP000308600">
    <property type="component" value="Unassembled WGS sequence"/>
</dbReference>
<name>A0ACD3AZF2_9AGAR</name>
<organism evidence="1 2">
    <name type="scientific">Pluteus cervinus</name>
    <dbReference type="NCBI Taxonomy" id="181527"/>
    <lineage>
        <taxon>Eukaryota</taxon>
        <taxon>Fungi</taxon>
        <taxon>Dikarya</taxon>
        <taxon>Basidiomycota</taxon>
        <taxon>Agaricomycotina</taxon>
        <taxon>Agaricomycetes</taxon>
        <taxon>Agaricomycetidae</taxon>
        <taxon>Agaricales</taxon>
        <taxon>Pluteineae</taxon>
        <taxon>Pluteaceae</taxon>
        <taxon>Pluteus</taxon>
    </lineage>
</organism>
<proteinExistence type="predicted"/>
<sequence>MSTTPSQGAPIPKGEPRAPALPQGAPVHKLQTSGRPPFSEDLDVLRTNFADQDSESHSQESTSDLEYRLNEDLEDDKSFHRKDDKSFQHEDDKSFHREKSPISSTPHPPGRYMDSAQKKRALEQDSRRVKLPETPLKPAMKQVVLQEAETKQVRHAAHASSERQTPRVQVIRPARSISPDESIIHSPPQPPASISNQNQEHSRSHDIPLPDFNQLSISNQPEPQTRRNTQSIDASNILSYDAQPLHPSQVGLEISQPDTLTRASAAGTHLAPPTLTNQQTLPPVLFRAADAPLTGYSYGRIPLPGTGASEVPAYSQAIDLIRSWNPSHGQVPMYGGSNAPSGQPPQSQYPYSVHHPNPSNQVMYTAPFPPATYPPGIPPTHVANGHDSGSAISDAKPRRGRSRSVMESFPTPHSSAISQSRQVDPRSTQNLVVNKFHRVYHKEPEDSPRRTEWFESEGPFPLDDVPYELIARTGISIGSIRHIEAHLGTDLDGSKLRRIAKGEVQ</sequence>
<accession>A0ACD3AZF2</accession>